<sequence length="394" mass="42633">MVTYLFLGNIRATIVPLVAIPVSLVGTFFFMDAIGFTINTITLFGLILAIGIVVDNAILVIENVERLLNENLDYSPAKATFEAMKEVTGPIIASTLVMLAVFLPVSFLPGITGQMFSQFGLTICIALILSAVNALTLSPALCSLIMKRVEKQPKWFVAFNSGFEKVTAVYGKAVTVVVRKAIVLLVLFGGTIGIMVAMNQQIPTAFIQNEDKGTMLAIVQLPDGASLARTSAFTKQVEKIILDDPAVDNVGGAVGFGILTFSRQANSATFFVDLKPWEERRLLEGDNTAPGVQARLNRALSQFPQGIAMAITPPAIPGIGSGANLEFMLQDLQGRPKAELAQTMQELIAAANQQPELQGVFSLFRANVPHFAIDIDREKRANMAFQFRQLTKPL</sequence>
<reference evidence="2 3" key="1">
    <citation type="submission" date="2014-09" db="EMBL/GenBank/DDBJ databases">
        <title>Vibrio maritimus JCM 19235. (C45) whole genome shotgun sequence.</title>
        <authorList>
            <person name="Sawabe T."/>
            <person name="Meirelles P."/>
            <person name="Nakanishi M."/>
            <person name="Sayaka M."/>
            <person name="Hattori M."/>
            <person name="Ohkuma M."/>
        </authorList>
    </citation>
    <scope>NUCLEOTIDE SEQUENCE [LARGE SCALE GENOMIC DNA]</scope>
    <source>
        <strain evidence="3">JCM19235</strain>
    </source>
</reference>
<dbReference type="EMBL" id="BBMR01000005">
    <property type="protein sequence ID" value="GAL20150.1"/>
    <property type="molecule type" value="Genomic_DNA"/>
</dbReference>
<dbReference type="SUPFAM" id="SSF82866">
    <property type="entry name" value="Multidrug efflux transporter AcrB transmembrane domain"/>
    <property type="match status" value="1"/>
</dbReference>
<dbReference type="InterPro" id="IPR027463">
    <property type="entry name" value="AcrB_DN_DC_subdom"/>
</dbReference>
<reference evidence="2 3" key="2">
    <citation type="submission" date="2014-09" db="EMBL/GenBank/DDBJ databases">
        <authorList>
            <consortium name="NBRP consortium"/>
            <person name="Sawabe T."/>
            <person name="Meirelles P."/>
            <person name="Nakanishi M."/>
            <person name="Sayaka M."/>
            <person name="Hattori M."/>
            <person name="Ohkuma M."/>
        </authorList>
    </citation>
    <scope>NUCLEOTIDE SEQUENCE [LARGE SCALE GENOMIC DNA]</scope>
    <source>
        <strain evidence="3">JCM19235</strain>
    </source>
</reference>
<dbReference type="Gene3D" id="3.30.70.1430">
    <property type="entry name" value="Multidrug efflux transporter AcrB pore domain"/>
    <property type="match status" value="1"/>
</dbReference>
<feature type="transmembrane region" description="Helical" evidence="1">
    <location>
        <begin position="36"/>
        <end position="61"/>
    </location>
</feature>
<dbReference type="Gene3D" id="3.30.70.1440">
    <property type="entry name" value="Multidrug efflux transporter AcrB pore domain"/>
    <property type="match status" value="1"/>
</dbReference>
<dbReference type="SUPFAM" id="SSF82693">
    <property type="entry name" value="Multidrug efflux transporter AcrB pore domain, PN1, PN2, PC1 and PC2 subdomains"/>
    <property type="match status" value="2"/>
</dbReference>
<dbReference type="Gene3D" id="1.20.1640.10">
    <property type="entry name" value="Multidrug efflux transporter AcrB transmembrane domain"/>
    <property type="match status" value="2"/>
</dbReference>
<organism evidence="2 3">
    <name type="scientific">Vibrio maritimus</name>
    <dbReference type="NCBI Taxonomy" id="990268"/>
    <lineage>
        <taxon>Bacteria</taxon>
        <taxon>Pseudomonadati</taxon>
        <taxon>Pseudomonadota</taxon>
        <taxon>Gammaproteobacteria</taxon>
        <taxon>Vibrionales</taxon>
        <taxon>Vibrionaceae</taxon>
        <taxon>Vibrio</taxon>
    </lineage>
</organism>
<gene>
    <name evidence="2" type="ORF">JCM19235_4350</name>
</gene>
<dbReference type="PRINTS" id="PR00702">
    <property type="entry name" value="ACRIFLAVINRP"/>
</dbReference>
<feature type="transmembrane region" description="Helical" evidence="1">
    <location>
        <begin position="87"/>
        <end position="107"/>
    </location>
</feature>
<feature type="transmembrane region" description="Helical" evidence="1">
    <location>
        <begin position="119"/>
        <end position="146"/>
    </location>
</feature>
<feature type="transmembrane region" description="Helical" evidence="1">
    <location>
        <begin position="12"/>
        <end position="30"/>
    </location>
</feature>
<dbReference type="Pfam" id="PF00873">
    <property type="entry name" value="ACR_tran"/>
    <property type="match status" value="1"/>
</dbReference>
<name>A0A090RXF9_9VIBR</name>
<keyword evidence="1" id="KW-0472">Membrane</keyword>
<keyword evidence="3" id="KW-1185">Reference proteome</keyword>
<evidence type="ECO:0000313" key="3">
    <source>
        <dbReference type="Proteomes" id="UP000029228"/>
    </source>
</evidence>
<protein>
    <submittedName>
        <fullName evidence="2">RND efflux system inner membrane transporter CmeB</fullName>
    </submittedName>
</protein>
<dbReference type="Gene3D" id="3.30.2090.10">
    <property type="entry name" value="Multidrug efflux transporter AcrB TolC docking domain, DN and DC subdomains"/>
    <property type="match status" value="1"/>
</dbReference>
<keyword evidence="1" id="KW-0812">Transmembrane</keyword>
<dbReference type="InterPro" id="IPR001036">
    <property type="entry name" value="Acrflvin-R"/>
</dbReference>
<dbReference type="GO" id="GO:0042910">
    <property type="term" value="F:xenobiotic transmembrane transporter activity"/>
    <property type="evidence" value="ECO:0007669"/>
    <property type="project" value="TreeGrafter"/>
</dbReference>
<keyword evidence="1" id="KW-1133">Transmembrane helix</keyword>
<accession>A0A090RXF9</accession>
<feature type="transmembrane region" description="Helical" evidence="1">
    <location>
        <begin position="181"/>
        <end position="198"/>
    </location>
</feature>
<proteinExistence type="predicted"/>
<dbReference type="Proteomes" id="UP000029228">
    <property type="component" value="Unassembled WGS sequence"/>
</dbReference>
<dbReference type="STRING" id="990268.JCM19235_4350"/>
<comment type="caution">
    <text evidence="2">The sequence shown here is derived from an EMBL/GenBank/DDBJ whole genome shotgun (WGS) entry which is preliminary data.</text>
</comment>
<dbReference type="GO" id="GO:0005886">
    <property type="term" value="C:plasma membrane"/>
    <property type="evidence" value="ECO:0007669"/>
    <property type="project" value="TreeGrafter"/>
</dbReference>
<dbReference type="PANTHER" id="PTHR32063">
    <property type="match status" value="1"/>
</dbReference>
<evidence type="ECO:0000313" key="2">
    <source>
        <dbReference type="EMBL" id="GAL20150.1"/>
    </source>
</evidence>
<evidence type="ECO:0000256" key="1">
    <source>
        <dbReference type="SAM" id="Phobius"/>
    </source>
</evidence>
<dbReference type="AlphaFoldDB" id="A0A090RXF9"/>
<dbReference type="PANTHER" id="PTHR32063:SF11">
    <property type="entry name" value="CATION OR DRUG EFFLUX SYSTEM PROTEIN"/>
    <property type="match status" value="1"/>
</dbReference>